<keyword evidence="2" id="KW-1185">Reference proteome</keyword>
<name>A0ABP5RXS5_9ACTN</name>
<evidence type="ECO:0000313" key="1">
    <source>
        <dbReference type="EMBL" id="GAA2280503.1"/>
    </source>
</evidence>
<reference evidence="2" key="1">
    <citation type="journal article" date="2019" name="Int. J. Syst. Evol. Microbiol.">
        <title>The Global Catalogue of Microorganisms (GCM) 10K type strain sequencing project: providing services to taxonomists for standard genome sequencing and annotation.</title>
        <authorList>
            <consortium name="The Broad Institute Genomics Platform"/>
            <consortium name="The Broad Institute Genome Sequencing Center for Infectious Disease"/>
            <person name="Wu L."/>
            <person name="Ma J."/>
        </authorList>
    </citation>
    <scope>NUCLEOTIDE SEQUENCE [LARGE SCALE GENOMIC DNA]</scope>
    <source>
        <strain evidence="2">JCM 7356</strain>
    </source>
</reference>
<comment type="caution">
    <text evidence="1">The sequence shown here is derived from an EMBL/GenBank/DDBJ whole genome shotgun (WGS) entry which is preliminary data.</text>
</comment>
<accession>A0ABP5RXS5</accession>
<gene>
    <name evidence="1" type="ORF">GCM10010430_78080</name>
</gene>
<sequence length="81" mass="9333">MPYTERDHPFDGWLEGKGGQPEGYCHRKILDIGARVLHALLPGRRMRLSTHIVKCGTLRYNRQDLPSRRLDIANGPLTSWH</sequence>
<proteinExistence type="predicted"/>
<protein>
    <submittedName>
        <fullName evidence="1">Uncharacterized protein</fullName>
    </submittedName>
</protein>
<dbReference type="Proteomes" id="UP001500305">
    <property type="component" value="Unassembled WGS sequence"/>
</dbReference>
<organism evidence="1 2">
    <name type="scientific">Kitasatospora cystarginea</name>
    <dbReference type="NCBI Taxonomy" id="58350"/>
    <lineage>
        <taxon>Bacteria</taxon>
        <taxon>Bacillati</taxon>
        <taxon>Actinomycetota</taxon>
        <taxon>Actinomycetes</taxon>
        <taxon>Kitasatosporales</taxon>
        <taxon>Streptomycetaceae</taxon>
        <taxon>Kitasatospora</taxon>
    </lineage>
</organism>
<evidence type="ECO:0000313" key="2">
    <source>
        <dbReference type="Proteomes" id="UP001500305"/>
    </source>
</evidence>
<dbReference type="EMBL" id="BAAATR010000077">
    <property type="protein sequence ID" value="GAA2280503.1"/>
    <property type="molecule type" value="Genomic_DNA"/>
</dbReference>